<dbReference type="AlphaFoldDB" id="A0A2G5B3F8"/>
<gene>
    <name evidence="1" type="ORF">COEREDRAFT_89509</name>
</gene>
<evidence type="ECO:0000313" key="2">
    <source>
        <dbReference type="Proteomes" id="UP000242474"/>
    </source>
</evidence>
<keyword evidence="2" id="KW-1185">Reference proteome</keyword>
<accession>A0A2G5B3F8</accession>
<organism evidence="1 2">
    <name type="scientific">Coemansia reversa (strain ATCC 12441 / NRRL 1564)</name>
    <dbReference type="NCBI Taxonomy" id="763665"/>
    <lineage>
        <taxon>Eukaryota</taxon>
        <taxon>Fungi</taxon>
        <taxon>Fungi incertae sedis</taxon>
        <taxon>Zoopagomycota</taxon>
        <taxon>Kickxellomycotina</taxon>
        <taxon>Kickxellomycetes</taxon>
        <taxon>Kickxellales</taxon>
        <taxon>Kickxellaceae</taxon>
        <taxon>Coemansia</taxon>
    </lineage>
</organism>
<sequence length="239" mass="26805">MNYINCVVIIDVNDHSSIECGSKILLTEIGPYEALCQAVSKESGFLAYGGSNGLTCIININQKQLSAFKDSSRTASTQNNQQNAQAVFTPSTDCKEIEDSEVGPIQLNVYVFLCYITDNSSDKKLFKDYKMFAAEVIKLISKNSIIDDGDKKVVVGTIFTTSTYVSIYDYDKLYWKKELIDIFCENITNQEKNASRKFNSDLLKSVLDDVTSCLNNCLEELRAQVEKLTKMEKRLPASN</sequence>
<dbReference type="Proteomes" id="UP000242474">
    <property type="component" value="Unassembled WGS sequence"/>
</dbReference>
<name>A0A2G5B3F8_COERN</name>
<dbReference type="EMBL" id="KZ303534">
    <property type="protein sequence ID" value="PIA13536.1"/>
    <property type="molecule type" value="Genomic_DNA"/>
</dbReference>
<evidence type="ECO:0000313" key="1">
    <source>
        <dbReference type="EMBL" id="PIA13536.1"/>
    </source>
</evidence>
<reference evidence="1 2" key="1">
    <citation type="journal article" date="2015" name="Genome Biol. Evol.">
        <title>Phylogenomic analyses indicate that early fungi evolved digesting cell walls of algal ancestors of land plants.</title>
        <authorList>
            <person name="Chang Y."/>
            <person name="Wang S."/>
            <person name="Sekimoto S."/>
            <person name="Aerts A.L."/>
            <person name="Choi C."/>
            <person name="Clum A."/>
            <person name="LaButti K.M."/>
            <person name="Lindquist E.A."/>
            <person name="Yee Ngan C."/>
            <person name="Ohm R.A."/>
            <person name="Salamov A.A."/>
            <person name="Grigoriev I.V."/>
            <person name="Spatafora J.W."/>
            <person name="Berbee M.L."/>
        </authorList>
    </citation>
    <scope>NUCLEOTIDE SEQUENCE [LARGE SCALE GENOMIC DNA]</scope>
    <source>
        <strain evidence="1 2">NRRL 1564</strain>
    </source>
</reference>
<proteinExistence type="predicted"/>
<protein>
    <submittedName>
        <fullName evidence="1">Uncharacterized protein</fullName>
    </submittedName>
</protein>